<evidence type="ECO:0000256" key="3">
    <source>
        <dbReference type="ARBA" id="ARBA00022691"/>
    </source>
</evidence>
<dbReference type="InterPro" id="IPR026170">
    <property type="entry name" value="FAM173A/B"/>
</dbReference>
<organism evidence="5 6">
    <name type="scientific">Stutzerimonas tarimensis</name>
    <dbReference type="NCBI Taxonomy" id="1507735"/>
    <lineage>
        <taxon>Bacteria</taxon>
        <taxon>Pseudomonadati</taxon>
        <taxon>Pseudomonadota</taxon>
        <taxon>Gammaproteobacteria</taxon>
        <taxon>Pseudomonadales</taxon>
        <taxon>Pseudomonadaceae</taxon>
        <taxon>Stutzerimonas</taxon>
    </lineage>
</organism>
<dbReference type="PANTHER" id="PTHR13610:SF11">
    <property type="entry name" value="METHYLTRANSFERASE DOMAIN-CONTAINING PROTEIN"/>
    <property type="match status" value="1"/>
</dbReference>
<dbReference type="Gene3D" id="3.40.50.150">
    <property type="entry name" value="Vaccinia Virus protein VP39"/>
    <property type="match status" value="1"/>
</dbReference>
<dbReference type="GO" id="GO:0008168">
    <property type="term" value="F:methyltransferase activity"/>
    <property type="evidence" value="ECO:0007669"/>
    <property type="project" value="UniProtKB-KW"/>
</dbReference>
<dbReference type="EMBL" id="JBHRXZ010000022">
    <property type="protein sequence ID" value="MFC3608674.1"/>
    <property type="molecule type" value="Genomic_DNA"/>
</dbReference>
<comment type="caution">
    <text evidence="5">The sequence shown here is derived from an EMBL/GenBank/DDBJ whole genome shotgun (WGS) entry which is preliminary data.</text>
</comment>
<feature type="signal peptide" evidence="4">
    <location>
        <begin position="1"/>
        <end position="27"/>
    </location>
</feature>
<evidence type="ECO:0000256" key="2">
    <source>
        <dbReference type="ARBA" id="ARBA00022679"/>
    </source>
</evidence>
<proteinExistence type="predicted"/>
<dbReference type="Pfam" id="PF06325">
    <property type="entry name" value="PrmA"/>
    <property type="match status" value="1"/>
</dbReference>
<name>A0ABV7T734_9GAMM</name>
<evidence type="ECO:0000256" key="1">
    <source>
        <dbReference type="ARBA" id="ARBA00022603"/>
    </source>
</evidence>
<keyword evidence="6" id="KW-1185">Reference proteome</keyword>
<feature type="chain" id="PRO_5046241250" evidence="4">
    <location>
        <begin position="28"/>
        <end position="266"/>
    </location>
</feature>
<evidence type="ECO:0000256" key="4">
    <source>
        <dbReference type="SAM" id="SignalP"/>
    </source>
</evidence>
<keyword evidence="2 5" id="KW-0808">Transferase</keyword>
<evidence type="ECO:0000313" key="5">
    <source>
        <dbReference type="EMBL" id="MFC3608674.1"/>
    </source>
</evidence>
<keyword evidence="4" id="KW-0732">Signal</keyword>
<protein>
    <submittedName>
        <fullName evidence="5">SAM-dependent methyltransferase</fullName>
        <ecNumber evidence="5">2.1.1.-</ecNumber>
    </submittedName>
</protein>
<reference evidence="6" key="1">
    <citation type="journal article" date="2019" name="Int. J. Syst. Evol. Microbiol.">
        <title>The Global Catalogue of Microorganisms (GCM) 10K type strain sequencing project: providing services to taxonomists for standard genome sequencing and annotation.</title>
        <authorList>
            <consortium name="The Broad Institute Genomics Platform"/>
            <consortium name="The Broad Institute Genome Sequencing Center for Infectious Disease"/>
            <person name="Wu L."/>
            <person name="Ma J."/>
        </authorList>
    </citation>
    <scope>NUCLEOTIDE SEQUENCE [LARGE SCALE GENOMIC DNA]</scope>
    <source>
        <strain evidence="6">KCTC 42447</strain>
    </source>
</reference>
<gene>
    <name evidence="5" type="ORF">ACFOMF_12870</name>
</gene>
<dbReference type="SUPFAM" id="SSF53335">
    <property type="entry name" value="S-adenosyl-L-methionine-dependent methyltransferases"/>
    <property type="match status" value="1"/>
</dbReference>
<dbReference type="PANTHER" id="PTHR13610">
    <property type="entry name" value="METHYLTRANSFERASE DOMAIN-CONTAINING PROTEIN"/>
    <property type="match status" value="1"/>
</dbReference>
<keyword evidence="3" id="KW-0949">S-adenosyl-L-methionine</keyword>
<keyword evidence="1 5" id="KW-0489">Methyltransferase</keyword>
<dbReference type="GO" id="GO:0032259">
    <property type="term" value="P:methylation"/>
    <property type="evidence" value="ECO:0007669"/>
    <property type="project" value="UniProtKB-KW"/>
</dbReference>
<accession>A0ABV7T734</accession>
<dbReference type="Proteomes" id="UP001595630">
    <property type="component" value="Unassembled WGS sequence"/>
</dbReference>
<dbReference type="CDD" id="cd02440">
    <property type="entry name" value="AdoMet_MTases"/>
    <property type="match status" value="1"/>
</dbReference>
<dbReference type="EC" id="2.1.1.-" evidence="5"/>
<sequence>MPLASVRSMSARALPALLLAASLPLQAQITPPQLDVPYVPTPEPVVARMLEMADVQPEDYVIDLGSGDGRIAIAAVRDFDARQALGVDLNPVRVSEAVENAERAGVTDRVTFEEGDLFEKDISDATVLTMYLLPRVNLQLRPVILDTLEPGTRVVSHAFSMDEWEPDDTDVVSNSYIYLWIVPAKVDGDWQISTPEGDFSVSLMQQFQMVEGVAEGLEPGIVKGRLNGTQIEFTLDDRHYVGTVNGDSIEPVSMEGAVANWSARRN</sequence>
<dbReference type="RefSeq" id="WP_386365426.1">
    <property type="nucleotide sequence ID" value="NZ_JBHRXZ010000022.1"/>
</dbReference>
<dbReference type="InterPro" id="IPR029063">
    <property type="entry name" value="SAM-dependent_MTases_sf"/>
</dbReference>
<evidence type="ECO:0000313" key="6">
    <source>
        <dbReference type="Proteomes" id="UP001595630"/>
    </source>
</evidence>